<dbReference type="AlphaFoldDB" id="A0A9Q4IJ78"/>
<accession>A0A9Q4IJ78</accession>
<evidence type="ECO:0000313" key="2">
    <source>
        <dbReference type="EMBL" id="MCZ2221932.1"/>
    </source>
</evidence>
<dbReference type="GO" id="GO:0003676">
    <property type="term" value="F:nucleic acid binding"/>
    <property type="evidence" value="ECO:0007669"/>
    <property type="project" value="InterPro"/>
</dbReference>
<dbReference type="InterPro" id="IPR001584">
    <property type="entry name" value="Integrase_cat-core"/>
</dbReference>
<dbReference type="PROSITE" id="PS50994">
    <property type="entry name" value="INTEGRASE"/>
    <property type="match status" value="1"/>
</dbReference>
<sequence>KGPRTLHSKCMVEGMSNGSLDFDFCEHCLYGKQNRVRFPSGATRAEGILQLVHSDVFGPVSVPSLGKSMYYVSFIDDFSRKTWIYFLRKKSEVFDRFKEFKALVENQTEKIIKVLRTDNGGEFCGN</sequence>
<dbReference type="InterPro" id="IPR036397">
    <property type="entry name" value="RNaseH_sf"/>
</dbReference>
<organism evidence="2 3">
    <name type="scientific">Corynebacterium pilbarense</name>
    <dbReference type="NCBI Taxonomy" id="1288393"/>
    <lineage>
        <taxon>Bacteria</taxon>
        <taxon>Bacillati</taxon>
        <taxon>Actinomycetota</taxon>
        <taxon>Actinomycetes</taxon>
        <taxon>Mycobacteriales</taxon>
        <taxon>Corynebacteriaceae</taxon>
        <taxon>Corynebacterium</taxon>
    </lineage>
</organism>
<keyword evidence="3" id="KW-1185">Reference proteome</keyword>
<feature type="non-terminal residue" evidence="2">
    <location>
        <position position="1"/>
    </location>
</feature>
<dbReference type="InterPro" id="IPR012337">
    <property type="entry name" value="RNaseH-like_sf"/>
</dbReference>
<gene>
    <name evidence="2" type="ORF">NUW87_11280</name>
</gene>
<dbReference type="PANTHER" id="PTHR42648">
    <property type="entry name" value="TRANSPOSASE, PUTATIVE-RELATED"/>
    <property type="match status" value="1"/>
</dbReference>
<dbReference type="PANTHER" id="PTHR42648:SF28">
    <property type="entry name" value="TRANSPOSON-ENCODED PROTEIN WITH RIBONUCLEASE H-LIKE AND RETROVIRUS ZINC FINGER-LIKE DOMAINS"/>
    <property type="match status" value="1"/>
</dbReference>
<comment type="caution">
    <text evidence="2">The sequence shown here is derived from an EMBL/GenBank/DDBJ whole genome shotgun (WGS) entry which is preliminary data.</text>
</comment>
<dbReference type="Proteomes" id="UP001071110">
    <property type="component" value="Unassembled WGS sequence"/>
</dbReference>
<name>A0A9Q4IJ78_9CORY</name>
<evidence type="ECO:0000313" key="3">
    <source>
        <dbReference type="Proteomes" id="UP001071110"/>
    </source>
</evidence>
<proteinExistence type="predicted"/>
<feature type="domain" description="Integrase catalytic" evidence="1">
    <location>
        <begin position="35"/>
        <end position="126"/>
    </location>
</feature>
<evidence type="ECO:0000259" key="1">
    <source>
        <dbReference type="PROSITE" id="PS50994"/>
    </source>
</evidence>
<dbReference type="Gene3D" id="3.30.420.10">
    <property type="entry name" value="Ribonuclease H-like superfamily/Ribonuclease H"/>
    <property type="match status" value="1"/>
</dbReference>
<dbReference type="Pfam" id="PF00665">
    <property type="entry name" value="rve"/>
    <property type="match status" value="1"/>
</dbReference>
<dbReference type="GO" id="GO:0015074">
    <property type="term" value="P:DNA integration"/>
    <property type="evidence" value="ECO:0007669"/>
    <property type="project" value="InterPro"/>
</dbReference>
<dbReference type="InterPro" id="IPR039537">
    <property type="entry name" value="Retrotran_Ty1/copia-like"/>
</dbReference>
<dbReference type="SUPFAM" id="SSF53098">
    <property type="entry name" value="Ribonuclease H-like"/>
    <property type="match status" value="1"/>
</dbReference>
<dbReference type="EMBL" id="JANRML010000038">
    <property type="protein sequence ID" value="MCZ2221932.1"/>
    <property type="molecule type" value="Genomic_DNA"/>
</dbReference>
<protein>
    <submittedName>
        <fullName evidence="2">DDE-type integrase/transposase/recombinase</fullName>
    </submittedName>
</protein>
<reference evidence="2" key="1">
    <citation type="submission" date="2022-08" db="EMBL/GenBank/DDBJ databases">
        <title>Corynebacterium sp. nov., isolated from clinical breast specimens.</title>
        <authorList>
            <person name="Zhang T."/>
        </authorList>
    </citation>
    <scope>NUCLEOTIDE SEQUENCE</scope>
    <source>
        <strain evidence="2">CCUG 57942</strain>
    </source>
</reference>